<reference evidence="11" key="1">
    <citation type="submission" date="2011-07" db="EMBL/GenBank/DDBJ databases">
        <title>Divergent evolution of antigenic variation in African trypanosomes.</title>
        <authorList>
            <person name="Jackson A.P."/>
            <person name="Berry A."/>
            <person name="Allison H.C."/>
            <person name="Burton P."/>
            <person name="Anderson J."/>
            <person name="Aslett M."/>
            <person name="Brown R."/>
            <person name="Corton N."/>
            <person name="Harris D."/>
            <person name="Hauser H."/>
            <person name="Gamble J."/>
            <person name="Gilderthorp R."/>
            <person name="McQuillan J."/>
            <person name="Quail M.A."/>
            <person name="Sanders M."/>
            <person name="Van Tonder A."/>
            <person name="Ginger M.L."/>
            <person name="Donelson J.E."/>
            <person name="Field M.C."/>
            <person name="Barry J.D."/>
            <person name="Berriman M."/>
            <person name="Hertz-Fowler C."/>
        </authorList>
    </citation>
    <scope>NUCLEOTIDE SEQUENCE [LARGE SCALE GENOMIC DNA]</scope>
    <source>
        <strain evidence="11">IL3000</strain>
    </source>
</reference>
<feature type="non-terminal residue" evidence="10">
    <location>
        <position position="327"/>
    </location>
</feature>
<evidence type="ECO:0000313" key="10">
    <source>
        <dbReference type="EMBL" id="CCD12433.1"/>
    </source>
</evidence>
<protein>
    <submittedName>
        <fullName evidence="10">WGS project CAEQ00000000 data, annotated contig 1328</fullName>
    </submittedName>
</protein>
<dbReference type="GO" id="GO:0005385">
    <property type="term" value="F:zinc ion transmembrane transporter activity"/>
    <property type="evidence" value="ECO:0007669"/>
    <property type="project" value="InterPro"/>
</dbReference>
<keyword evidence="3" id="KW-0813">Transport</keyword>
<dbReference type="Proteomes" id="UP000000702">
    <property type="component" value="Unassembled WGS sequence"/>
</dbReference>
<evidence type="ECO:0000256" key="2">
    <source>
        <dbReference type="ARBA" id="ARBA00008873"/>
    </source>
</evidence>
<name>F9W5I1_TRYCI</name>
<dbReference type="InterPro" id="IPR058533">
    <property type="entry name" value="Cation_efflux_TM"/>
</dbReference>
<sequence>MIREALNLYMKGGDPELRGLHRATSVVFCLWVFDTFVGTYSGCKILQFNSLVMLNMWVSLAAGVLCIKYCRAVSMLAQCGKSNQAGHLVGPQEHSSLVVEQEEEQSQQGVSFTFDEVDGFCFGARRLQTLTSFAIAVFVLFGCFTVFIEAIHHLKQPQAASPKMLLFSGVIHLFVITLYGAEIDLYDRISGVNFVQHEQNGLPTLHFSARQLMRRPQLLFSKNFIQQSKLVHCAVRAFAALSCTLLSLMEGVCGGSYLEIIGALALGCYIGVVAFRRMCQMWWLLLNNAVRHPGVAAKCERTIGSVHLTSGVMQVKSSCFWEVSDGE</sequence>
<evidence type="ECO:0000256" key="4">
    <source>
        <dbReference type="ARBA" id="ARBA00022692"/>
    </source>
</evidence>
<evidence type="ECO:0000313" key="11">
    <source>
        <dbReference type="Proteomes" id="UP000000702"/>
    </source>
</evidence>
<dbReference type="Gene3D" id="1.20.1510.10">
    <property type="entry name" value="Cation efflux protein transmembrane domain"/>
    <property type="match status" value="1"/>
</dbReference>
<evidence type="ECO:0000256" key="1">
    <source>
        <dbReference type="ARBA" id="ARBA00004141"/>
    </source>
</evidence>
<evidence type="ECO:0000256" key="3">
    <source>
        <dbReference type="ARBA" id="ARBA00022448"/>
    </source>
</evidence>
<proteinExistence type="inferred from homology"/>
<evidence type="ECO:0000256" key="8">
    <source>
        <dbReference type="SAM" id="Phobius"/>
    </source>
</evidence>
<dbReference type="OMA" id="KCERTIG"/>
<keyword evidence="6" id="KW-0406">Ion transport</keyword>
<feature type="transmembrane region" description="Helical" evidence="8">
    <location>
        <begin position="164"/>
        <end position="181"/>
    </location>
</feature>
<gene>
    <name evidence="10" type="ORF">TCIL3000_0_33140</name>
</gene>
<dbReference type="PANTHER" id="PTHR45755:SF4">
    <property type="entry name" value="ZINC TRANSPORTER 7"/>
    <property type="match status" value="1"/>
</dbReference>
<keyword evidence="4 8" id="KW-0812">Transmembrane</keyword>
<dbReference type="InterPro" id="IPR027469">
    <property type="entry name" value="Cation_efflux_TMD_sf"/>
</dbReference>
<dbReference type="AlphaFoldDB" id="F9W5I1"/>
<comment type="similarity">
    <text evidence="2">Belongs to the cation diffusion facilitator (CDF) transporter (TC 2.A.4) family. SLC30A subfamily.</text>
</comment>
<dbReference type="GO" id="GO:0016020">
    <property type="term" value="C:membrane"/>
    <property type="evidence" value="ECO:0007669"/>
    <property type="project" value="UniProtKB-SubCell"/>
</dbReference>
<dbReference type="EMBL" id="CAEQ01000716">
    <property type="protein sequence ID" value="CCD12433.1"/>
    <property type="molecule type" value="Genomic_DNA"/>
</dbReference>
<dbReference type="SUPFAM" id="SSF161111">
    <property type="entry name" value="Cation efflux protein transmembrane domain-like"/>
    <property type="match status" value="1"/>
</dbReference>
<comment type="subcellular location">
    <subcellularLocation>
        <location evidence="1">Membrane</location>
        <topology evidence="1">Multi-pass membrane protein</topology>
    </subcellularLocation>
</comment>
<reference evidence="10 11" key="2">
    <citation type="journal article" date="2012" name="Proc. Natl. Acad. Sci. U.S.A.">
        <title>Antigenic diversity is generated by distinct evolutionary mechanisms in African trypanosome species.</title>
        <authorList>
            <person name="Jackson A.P."/>
            <person name="Berry A."/>
            <person name="Aslett M."/>
            <person name="Allison H.C."/>
            <person name="Burton P."/>
            <person name="Vavrova-Anderson J."/>
            <person name="Brown R."/>
            <person name="Browne H."/>
            <person name="Corton N."/>
            <person name="Hauser H."/>
            <person name="Gamble J."/>
            <person name="Gilderthorp R."/>
            <person name="Marcello L."/>
            <person name="McQuillan J."/>
            <person name="Otto T.D."/>
            <person name="Quail M.A."/>
            <person name="Sanders M.J."/>
            <person name="van Tonder A."/>
            <person name="Ginger M.L."/>
            <person name="Field M.C."/>
            <person name="Barry J.D."/>
            <person name="Hertz-Fowler C."/>
            <person name="Berriman M."/>
        </authorList>
    </citation>
    <scope>NUCLEOTIDE SEQUENCE [LARGE SCALE GENOMIC DNA]</scope>
    <source>
        <strain evidence="10 11">IL3000</strain>
    </source>
</reference>
<feature type="transmembrane region" description="Helical" evidence="8">
    <location>
        <begin position="133"/>
        <end position="152"/>
    </location>
</feature>
<comment type="caution">
    <text evidence="10">The sequence shown here is derived from an EMBL/GenBank/DDBJ whole genome shotgun (WGS) entry which is preliminary data.</text>
</comment>
<evidence type="ECO:0000259" key="9">
    <source>
        <dbReference type="Pfam" id="PF01545"/>
    </source>
</evidence>
<dbReference type="GO" id="GO:0006882">
    <property type="term" value="P:intracellular zinc ion homeostasis"/>
    <property type="evidence" value="ECO:0007669"/>
    <property type="project" value="InterPro"/>
</dbReference>
<feature type="domain" description="Cation efflux protein transmembrane" evidence="9">
    <location>
        <begin position="120"/>
        <end position="276"/>
    </location>
</feature>
<dbReference type="GO" id="GO:0005794">
    <property type="term" value="C:Golgi apparatus"/>
    <property type="evidence" value="ECO:0007669"/>
    <property type="project" value="TreeGrafter"/>
</dbReference>
<dbReference type="VEuPathDB" id="TriTrypDB:TcIL3000_0_33140"/>
<keyword evidence="11" id="KW-1185">Reference proteome</keyword>
<evidence type="ECO:0000256" key="5">
    <source>
        <dbReference type="ARBA" id="ARBA00022989"/>
    </source>
</evidence>
<accession>F9W5I1</accession>
<dbReference type="PANTHER" id="PTHR45755">
    <property type="match status" value="1"/>
</dbReference>
<evidence type="ECO:0000256" key="7">
    <source>
        <dbReference type="ARBA" id="ARBA00023136"/>
    </source>
</evidence>
<feature type="transmembrane region" description="Helical" evidence="8">
    <location>
        <begin position="255"/>
        <end position="275"/>
    </location>
</feature>
<organism evidence="10 11">
    <name type="scientific">Trypanosoma congolense (strain IL3000)</name>
    <dbReference type="NCBI Taxonomy" id="1068625"/>
    <lineage>
        <taxon>Eukaryota</taxon>
        <taxon>Discoba</taxon>
        <taxon>Euglenozoa</taxon>
        <taxon>Kinetoplastea</taxon>
        <taxon>Metakinetoplastina</taxon>
        <taxon>Trypanosomatida</taxon>
        <taxon>Trypanosomatidae</taxon>
        <taxon>Trypanosoma</taxon>
        <taxon>Nannomonas</taxon>
    </lineage>
</organism>
<dbReference type="Pfam" id="PF01545">
    <property type="entry name" value="Cation_efflux"/>
    <property type="match status" value="1"/>
</dbReference>
<evidence type="ECO:0000256" key="6">
    <source>
        <dbReference type="ARBA" id="ARBA00023065"/>
    </source>
</evidence>
<keyword evidence="5 8" id="KW-1133">Transmembrane helix</keyword>
<dbReference type="InterPro" id="IPR045316">
    <property type="entry name" value="Msc2-like"/>
</dbReference>
<keyword evidence="7 8" id="KW-0472">Membrane</keyword>